<dbReference type="GO" id="GO:0005739">
    <property type="term" value="C:mitochondrion"/>
    <property type="evidence" value="ECO:0007669"/>
    <property type="project" value="TreeGrafter"/>
</dbReference>
<dbReference type="PANTHER" id="PTHR14021:SF15">
    <property type="entry name" value="IRON-SULFUR CLUSTER CO-CHAPERONE PROTEIN HSCB"/>
    <property type="match status" value="1"/>
</dbReference>
<name>A0A875RYC4_EENNA</name>
<keyword evidence="5" id="KW-1185">Reference proteome</keyword>
<dbReference type="RefSeq" id="XP_038777178.1">
    <property type="nucleotide sequence ID" value="XM_038921250.1"/>
</dbReference>
<accession>A0A875RYC4</accession>
<dbReference type="PROSITE" id="PS50076">
    <property type="entry name" value="DNAJ_2"/>
    <property type="match status" value="1"/>
</dbReference>
<dbReference type="EMBL" id="CP064812">
    <property type="protein sequence ID" value="QPG73613.1"/>
    <property type="molecule type" value="Genomic_DNA"/>
</dbReference>
<dbReference type="SUPFAM" id="SSF46565">
    <property type="entry name" value="Chaperone J-domain"/>
    <property type="match status" value="1"/>
</dbReference>
<evidence type="ECO:0000256" key="1">
    <source>
        <dbReference type="ARBA" id="ARBA00010476"/>
    </source>
</evidence>
<proteinExistence type="inferred from homology"/>
<dbReference type="GO" id="GO:0051087">
    <property type="term" value="F:protein-folding chaperone binding"/>
    <property type="evidence" value="ECO:0007669"/>
    <property type="project" value="InterPro"/>
</dbReference>
<evidence type="ECO:0000313" key="5">
    <source>
        <dbReference type="Proteomes" id="UP000662931"/>
    </source>
</evidence>
<dbReference type="Gene3D" id="1.10.287.110">
    <property type="entry name" value="DnaJ domain"/>
    <property type="match status" value="1"/>
</dbReference>
<dbReference type="InterPro" id="IPR009073">
    <property type="entry name" value="HscB_oligo_C"/>
</dbReference>
<dbReference type="InterPro" id="IPR036386">
    <property type="entry name" value="HscB_C_sf"/>
</dbReference>
<reference evidence="4" key="1">
    <citation type="submission" date="2020-10" db="EMBL/GenBank/DDBJ databases">
        <authorList>
            <person name="Roach M.J.R."/>
        </authorList>
    </citation>
    <scope>NUCLEOTIDE SEQUENCE</scope>
    <source>
        <strain evidence="4">CBS 1945</strain>
    </source>
</reference>
<gene>
    <name evidence="4" type="ORF">FOA43_000925</name>
</gene>
<sequence length="219" mass="25586">MSYTCFLHRPITCNLGSLIGRTYRLASSSVPSSGPDYYRLFPKTFPRGAPPSSPFMIEDRKLRKEYRKLQALNHPDLINRLNQNGGSEVTHTSSSLINKAYDTINDPLKRSQYLLNLNANIDLTSDEATHKYEFADQDTLMRILEIHENLEEMTNQKEAEKFRRENQIRINESIEKLDILYSKKDYEAIAMETIRLKYWYNIKNVLKDWLPGKPINLTH</sequence>
<dbReference type="Gene3D" id="1.20.1280.20">
    <property type="entry name" value="HscB, C-terminal domain"/>
    <property type="match status" value="1"/>
</dbReference>
<dbReference type="GeneID" id="62194326"/>
<comment type="similarity">
    <text evidence="1">Belongs to the HscB family.</text>
</comment>
<dbReference type="Pfam" id="PF00226">
    <property type="entry name" value="DnaJ"/>
    <property type="match status" value="1"/>
</dbReference>
<dbReference type="GO" id="GO:0001671">
    <property type="term" value="F:ATPase activator activity"/>
    <property type="evidence" value="ECO:0007669"/>
    <property type="project" value="InterPro"/>
</dbReference>
<dbReference type="Proteomes" id="UP000662931">
    <property type="component" value="Chromosome 1"/>
</dbReference>
<evidence type="ECO:0000313" key="4">
    <source>
        <dbReference type="EMBL" id="QPG73613.1"/>
    </source>
</evidence>
<dbReference type="InterPro" id="IPR036869">
    <property type="entry name" value="J_dom_sf"/>
</dbReference>
<dbReference type="OrthoDB" id="448954at2759"/>
<dbReference type="GO" id="GO:0051259">
    <property type="term" value="P:protein complex oligomerization"/>
    <property type="evidence" value="ECO:0007669"/>
    <property type="project" value="InterPro"/>
</dbReference>
<organism evidence="4 5">
    <name type="scientific">Eeniella nana</name>
    <name type="common">Yeast</name>
    <name type="synonym">Brettanomyces nanus</name>
    <dbReference type="NCBI Taxonomy" id="13502"/>
    <lineage>
        <taxon>Eukaryota</taxon>
        <taxon>Fungi</taxon>
        <taxon>Dikarya</taxon>
        <taxon>Ascomycota</taxon>
        <taxon>Saccharomycotina</taxon>
        <taxon>Pichiomycetes</taxon>
        <taxon>Pichiales</taxon>
        <taxon>Pichiaceae</taxon>
        <taxon>Brettanomyces</taxon>
    </lineage>
</organism>
<dbReference type="PANTHER" id="PTHR14021">
    <property type="entry name" value="IRON-SULFUR CLUSTER CO-CHAPERONE PROTEIN HSCB"/>
    <property type="match status" value="1"/>
</dbReference>
<dbReference type="GO" id="GO:0044571">
    <property type="term" value="P:[2Fe-2S] cluster assembly"/>
    <property type="evidence" value="ECO:0007669"/>
    <property type="project" value="InterPro"/>
</dbReference>
<dbReference type="Pfam" id="PF07743">
    <property type="entry name" value="HSCB_C"/>
    <property type="match status" value="1"/>
</dbReference>
<dbReference type="CDD" id="cd06257">
    <property type="entry name" value="DnaJ"/>
    <property type="match status" value="1"/>
</dbReference>
<dbReference type="KEGG" id="bnn:FOA43_000925"/>
<dbReference type="InterPro" id="IPR001623">
    <property type="entry name" value="DnaJ_domain"/>
</dbReference>
<dbReference type="AlphaFoldDB" id="A0A875RYC4"/>
<evidence type="ECO:0000259" key="3">
    <source>
        <dbReference type="PROSITE" id="PS50076"/>
    </source>
</evidence>
<dbReference type="SUPFAM" id="SSF47144">
    <property type="entry name" value="HSC20 (HSCB), C-terminal oligomerisation domain"/>
    <property type="match status" value="1"/>
</dbReference>
<dbReference type="NCBIfam" id="TIGR00714">
    <property type="entry name" value="hscB"/>
    <property type="match status" value="1"/>
</dbReference>
<protein>
    <recommendedName>
        <fullName evidence="3">J domain-containing protein</fullName>
    </recommendedName>
</protein>
<evidence type="ECO:0000256" key="2">
    <source>
        <dbReference type="ARBA" id="ARBA00023186"/>
    </source>
</evidence>
<keyword evidence="2" id="KW-0143">Chaperone</keyword>
<dbReference type="InterPro" id="IPR004640">
    <property type="entry name" value="HscB"/>
</dbReference>
<feature type="domain" description="J" evidence="3">
    <location>
        <begin position="36"/>
        <end position="117"/>
    </location>
</feature>